<gene>
    <name evidence="1" type="ORF">MONAX_5E031245</name>
</gene>
<dbReference type="Gene3D" id="3.60.21.10">
    <property type="match status" value="1"/>
</dbReference>
<keyword evidence="2" id="KW-1185">Reference proteome</keyword>
<evidence type="ECO:0000313" key="2">
    <source>
        <dbReference type="Proteomes" id="UP000335636"/>
    </source>
</evidence>
<dbReference type="Proteomes" id="UP000335636">
    <property type="component" value="Unassembled WGS sequence"/>
</dbReference>
<feature type="non-terminal residue" evidence="1">
    <location>
        <position position="50"/>
    </location>
</feature>
<dbReference type="SUPFAM" id="SSF56300">
    <property type="entry name" value="Metallo-dependent phosphatases"/>
    <property type="match status" value="1"/>
</dbReference>
<dbReference type="AlphaFoldDB" id="A0A5E4DAR0"/>
<proteinExistence type="predicted"/>
<protein>
    <submittedName>
        <fullName evidence="1">Uncharacterized protein</fullName>
    </submittedName>
</protein>
<dbReference type="InterPro" id="IPR029052">
    <property type="entry name" value="Metallo-depent_PP-like"/>
</dbReference>
<reference evidence="1" key="1">
    <citation type="submission" date="2019-04" db="EMBL/GenBank/DDBJ databases">
        <authorList>
            <person name="Alioto T."/>
            <person name="Alioto T."/>
        </authorList>
    </citation>
    <scope>NUCLEOTIDE SEQUENCE [LARGE SCALE GENOMIC DNA]</scope>
</reference>
<organism evidence="1 2">
    <name type="scientific">Marmota monax</name>
    <name type="common">Woodchuck</name>
    <dbReference type="NCBI Taxonomy" id="9995"/>
    <lineage>
        <taxon>Eukaryota</taxon>
        <taxon>Metazoa</taxon>
        <taxon>Chordata</taxon>
        <taxon>Craniata</taxon>
        <taxon>Vertebrata</taxon>
        <taxon>Euteleostomi</taxon>
        <taxon>Mammalia</taxon>
        <taxon>Eutheria</taxon>
        <taxon>Euarchontoglires</taxon>
        <taxon>Glires</taxon>
        <taxon>Rodentia</taxon>
        <taxon>Sciuromorpha</taxon>
        <taxon>Sciuridae</taxon>
        <taxon>Xerinae</taxon>
        <taxon>Marmotini</taxon>
        <taxon>Marmota</taxon>
    </lineage>
</organism>
<accession>A0A5E4DAR0</accession>
<comment type="caution">
    <text evidence="1">The sequence shown here is derived from an EMBL/GenBank/DDBJ whole genome shotgun (WGS) entry which is preliminary data.</text>
</comment>
<feature type="non-terminal residue" evidence="1">
    <location>
        <position position="1"/>
    </location>
</feature>
<sequence length="50" mass="5506">FATAVKKFDFLNPLLIFSGDCLNPSVLSTITKGKHMIPILNELGVHFAVF</sequence>
<evidence type="ECO:0000313" key="1">
    <source>
        <dbReference type="EMBL" id="VTJ89859.1"/>
    </source>
</evidence>
<dbReference type="EMBL" id="CABDUW010003878">
    <property type="protein sequence ID" value="VTJ89859.1"/>
    <property type="molecule type" value="Genomic_DNA"/>
</dbReference>
<name>A0A5E4DAR0_MARMO</name>